<evidence type="ECO:0000313" key="3">
    <source>
        <dbReference type="Proteomes" id="UP000054279"/>
    </source>
</evidence>
<keyword evidence="3" id="KW-1185">Reference proteome</keyword>
<proteinExistence type="predicted"/>
<accession>A0A0C9VS01</accession>
<feature type="compositionally biased region" description="Basic and acidic residues" evidence="1">
    <location>
        <begin position="161"/>
        <end position="170"/>
    </location>
</feature>
<dbReference type="AlphaFoldDB" id="A0A0C9VS01"/>
<name>A0A0C9VS01_SPHS4</name>
<sequence>MPELLSDAQAAESFSKAAAPFLDSHPVVRLSVNRLETHVFLVLACSALKCLQPLFVDWFSNFGDTTAIQMRIDEEFNFFKNPVIGVVSTTNNDEARLSAAVEYTNSISDIHPLDLHYPVLRAPVDIELGLLPPWCQEAVHKITDQSCGDLKGKGKERELPRNHICHKEISTQEAGPSKHSCPKNKDTSQSKVTGRSGSIHDLPYITPRTDYAIHLLPHNIPSVDLIVPISVPSDSLYKNTPELHFSETSCDLISPLHASCAAAATSPPTPLFPFLQIASPCLIKITPRLTAALYVVSVTDVRLTSRDRADRRIGTHILNNQEEDGGPNRRRLLPVVLSRLTVQVQSVNEVIMLASFGCGDAE</sequence>
<reference evidence="2 3" key="1">
    <citation type="submission" date="2014-06" db="EMBL/GenBank/DDBJ databases">
        <title>Evolutionary Origins and Diversification of the Mycorrhizal Mutualists.</title>
        <authorList>
            <consortium name="DOE Joint Genome Institute"/>
            <consortium name="Mycorrhizal Genomics Consortium"/>
            <person name="Kohler A."/>
            <person name="Kuo A."/>
            <person name="Nagy L.G."/>
            <person name="Floudas D."/>
            <person name="Copeland A."/>
            <person name="Barry K.W."/>
            <person name="Cichocki N."/>
            <person name="Veneault-Fourrey C."/>
            <person name="LaButti K."/>
            <person name="Lindquist E.A."/>
            <person name="Lipzen A."/>
            <person name="Lundell T."/>
            <person name="Morin E."/>
            <person name="Murat C."/>
            <person name="Riley R."/>
            <person name="Ohm R."/>
            <person name="Sun H."/>
            <person name="Tunlid A."/>
            <person name="Henrissat B."/>
            <person name="Grigoriev I.V."/>
            <person name="Hibbett D.S."/>
            <person name="Martin F."/>
        </authorList>
    </citation>
    <scope>NUCLEOTIDE SEQUENCE [LARGE SCALE GENOMIC DNA]</scope>
    <source>
        <strain evidence="2 3">SS14</strain>
    </source>
</reference>
<gene>
    <name evidence="2" type="ORF">M422DRAFT_256202</name>
</gene>
<feature type="region of interest" description="Disordered" evidence="1">
    <location>
        <begin position="161"/>
        <end position="194"/>
    </location>
</feature>
<organism evidence="2 3">
    <name type="scientific">Sphaerobolus stellatus (strain SS14)</name>
    <dbReference type="NCBI Taxonomy" id="990650"/>
    <lineage>
        <taxon>Eukaryota</taxon>
        <taxon>Fungi</taxon>
        <taxon>Dikarya</taxon>
        <taxon>Basidiomycota</taxon>
        <taxon>Agaricomycotina</taxon>
        <taxon>Agaricomycetes</taxon>
        <taxon>Phallomycetidae</taxon>
        <taxon>Geastrales</taxon>
        <taxon>Sphaerobolaceae</taxon>
        <taxon>Sphaerobolus</taxon>
    </lineage>
</organism>
<dbReference type="HOGENOM" id="CLU_765418_0_0_1"/>
<evidence type="ECO:0000256" key="1">
    <source>
        <dbReference type="SAM" id="MobiDB-lite"/>
    </source>
</evidence>
<evidence type="ECO:0000313" key="2">
    <source>
        <dbReference type="EMBL" id="KIJ40781.1"/>
    </source>
</evidence>
<dbReference type="Proteomes" id="UP000054279">
    <property type="component" value="Unassembled WGS sequence"/>
</dbReference>
<dbReference type="EMBL" id="KN837141">
    <property type="protein sequence ID" value="KIJ40781.1"/>
    <property type="molecule type" value="Genomic_DNA"/>
</dbReference>
<protein>
    <submittedName>
        <fullName evidence="2">Uncharacterized protein</fullName>
    </submittedName>
</protein>